<organism evidence="1 2">
    <name type="scientific">Nyssa sinensis</name>
    <dbReference type="NCBI Taxonomy" id="561372"/>
    <lineage>
        <taxon>Eukaryota</taxon>
        <taxon>Viridiplantae</taxon>
        <taxon>Streptophyta</taxon>
        <taxon>Embryophyta</taxon>
        <taxon>Tracheophyta</taxon>
        <taxon>Spermatophyta</taxon>
        <taxon>Magnoliopsida</taxon>
        <taxon>eudicotyledons</taxon>
        <taxon>Gunneridae</taxon>
        <taxon>Pentapetalae</taxon>
        <taxon>asterids</taxon>
        <taxon>Cornales</taxon>
        <taxon>Nyssaceae</taxon>
        <taxon>Nyssa</taxon>
    </lineage>
</organism>
<reference evidence="1 2" key="1">
    <citation type="submission" date="2019-09" db="EMBL/GenBank/DDBJ databases">
        <title>A chromosome-level genome assembly of the Chinese tupelo Nyssa sinensis.</title>
        <authorList>
            <person name="Yang X."/>
            <person name="Kang M."/>
            <person name="Yang Y."/>
            <person name="Xiong H."/>
            <person name="Wang M."/>
            <person name="Zhang Z."/>
            <person name="Wang Z."/>
            <person name="Wu H."/>
            <person name="Ma T."/>
            <person name="Liu J."/>
            <person name="Xi Z."/>
        </authorList>
    </citation>
    <scope>NUCLEOTIDE SEQUENCE [LARGE SCALE GENOMIC DNA]</scope>
    <source>
        <strain evidence="1">J267</strain>
        <tissue evidence="1">Leaf</tissue>
    </source>
</reference>
<dbReference type="Proteomes" id="UP000325577">
    <property type="component" value="Linkage Group LG11"/>
</dbReference>
<gene>
    <name evidence="1" type="ORF">F0562_021758</name>
</gene>
<sequence length="101" mass="11613">MREIGSTFCHAKFIKWRNFKAFSSLKKSIFPPVFGRNKTRHCAPKKNFRNSNRPPRKETSLFVCLSLPCNRRNLFDVSCPSHISKGPISEKRNAICLGIES</sequence>
<keyword evidence="2" id="KW-1185">Reference proteome</keyword>
<name>A0A5J5BLR0_9ASTE</name>
<accession>A0A5J5BLR0</accession>
<dbReference type="AlphaFoldDB" id="A0A5J5BLR0"/>
<evidence type="ECO:0000313" key="1">
    <source>
        <dbReference type="EMBL" id="KAA8544065.1"/>
    </source>
</evidence>
<protein>
    <submittedName>
        <fullName evidence="1">Uncharacterized protein</fullName>
    </submittedName>
</protein>
<dbReference type="EMBL" id="CM018034">
    <property type="protein sequence ID" value="KAA8544065.1"/>
    <property type="molecule type" value="Genomic_DNA"/>
</dbReference>
<evidence type="ECO:0000313" key="2">
    <source>
        <dbReference type="Proteomes" id="UP000325577"/>
    </source>
</evidence>
<proteinExistence type="predicted"/>